<reference evidence="2 3" key="1">
    <citation type="submission" date="2019-11" db="EMBL/GenBank/DDBJ databases">
        <title>P. haliotis isolates from Z. marina roots.</title>
        <authorList>
            <person name="Cohen M."/>
            <person name="Jospin G."/>
            <person name="Eisen J.A."/>
            <person name="Coil D.A."/>
        </authorList>
    </citation>
    <scope>NUCLEOTIDE SEQUENCE [LARGE SCALE GENOMIC DNA]</scope>
    <source>
        <strain evidence="2 3">UCD-MCMsp1aY</strain>
    </source>
</reference>
<dbReference type="NCBIfam" id="TIGR02532">
    <property type="entry name" value="IV_pilin_GFxxxE"/>
    <property type="match status" value="1"/>
</dbReference>
<comment type="caution">
    <text evidence="2">The sequence shown here is derived from an EMBL/GenBank/DDBJ whole genome shotgun (WGS) entry which is preliminary data.</text>
</comment>
<dbReference type="InterPro" id="IPR012902">
    <property type="entry name" value="N_methyl_site"/>
</dbReference>
<protein>
    <submittedName>
        <fullName evidence="2">Prepilin-type N-terminal cleavage/methylation domain-containing protein</fullName>
    </submittedName>
</protein>
<evidence type="ECO:0000256" key="1">
    <source>
        <dbReference type="SAM" id="Phobius"/>
    </source>
</evidence>
<keyword evidence="3" id="KW-1185">Reference proteome</keyword>
<sequence>MPVNKLHAKGFTLIELIVGIVALSGALLILTGVLIPQAEKSTNPWFQVRSAELAQSIMNEINARRFDENSPTSGELARCDESGGNACIADLPACLGTGPYAWVEETSRDLYDDIDDFHCLNVTGDKITNIENGSLQDIYRDFSVEVFVTYAGADLGLANKRAKKILVSVTPPKGSTISYSSYRTNY</sequence>
<keyword evidence="1" id="KW-1133">Transmembrane helix</keyword>
<feature type="transmembrane region" description="Helical" evidence="1">
    <location>
        <begin position="12"/>
        <end position="35"/>
    </location>
</feature>
<keyword evidence="1" id="KW-0472">Membrane</keyword>
<dbReference type="AlphaFoldDB" id="A0A6N8FF35"/>
<proteinExistence type="predicted"/>
<dbReference type="Proteomes" id="UP000439994">
    <property type="component" value="Unassembled WGS sequence"/>
</dbReference>
<gene>
    <name evidence="2" type="ORF">GNP35_10345</name>
</gene>
<evidence type="ECO:0000313" key="3">
    <source>
        <dbReference type="Proteomes" id="UP000439994"/>
    </source>
</evidence>
<dbReference type="RefSeq" id="WP_155696006.1">
    <property type="nucleotide sequence ID" value="NZ_WOCD01000003.1"/>
</dbReference>
<dbReference type="PROSITE" id="PS00409">
    <property type="entry name" value="PROKAR_NTER_METHYL"/>
    <property type="match status" value="1"/>
</dbReference>
<organism evidence="2 3">
    <name type="scientific">Psychrosphaera haliotis</name>
    <dbReference type="NCBI Taxonomy" id="555083"/>
    <lineage>
        <taxon>Bacteria</taxon>
        <taxon>Pseudomonadati</taxon>
        <taxon>Pseudomonadota</taxon>
        <taxon>Gammaproteobacteria</taxon>
        <taxon>Alteromonadales</taxon>
        <taxon>Pseudoalteromonadaceae</taxon>
        <taxon>Psychrosphaera</taxon>
    </lineage>
</organism>
<keyword evidence="1" id="KW-0812">Transmembrane</keyword>
<evidence type="ECO:0000313" key="2">
    <source>
        <dbReference type="EMBL" id="MUH72861.1"/>
    </source>
</evidence>
<accession>A0A6N8FF35</accession>
<dbReference type="EMBL" id="WOCD01000003">
    <property type="protein sequence ID" value="MUH72861.1"/>
    <property type="molecule type" value="Genomic_DNA"/>
</dbReference>
<dbReference type="OrthoDB" id="5593857at2"/>
<name>A0A6N8FF35_9GAMM</name>